<evidence type="ECO:0000313" key="3">
    <source>
        <dbReference type="Proteomes" id="UP000672097"/>
    </source>
</evidence>
<dbReference type="SUPFAM" id="SSF53474">
    <property type="entry name" value="alpha/beta-Hydrolases"/>
    <property type="match status" value="1"/>
</dbReference>
<evidence type="ECO:0000259" key="1">
    <source>
        <dbReference type="Pfam" id="PF02230"/>
    </source>
</evidence>
<keyword evidence="3" id="KW-1185">Reference proteome</keyword>
<name>A0ABS5E186_9BURK</name>
<protein>
    <submittedName>
        <fullName evidence="2">Alpha/beta hydrolase</fullName>
    </submittedName>
</protein>
<dbReference type="Proteomes" id="UP000672097">
    <property type="component" value="Unassembled WGS sequence"/>
</dbReference>
<organism evidence="2 3">
    <name type="scientific">Ideonella paludis</name>
    <dbReference type="NCBI Taxonomy" id="1233411"/>
    <lineage>
        <taxon>Bacteria</taxon>
        <taxon>Pseudomonadati</taxon>
        <taxon>Pseudomonadota</taxon>
        <taxon>Betaproteobacteria</taxon>
        <taxon>Burkholderiales</taxon>
        <taxon>Sphaerotilaceae</taxon>
        <taxon>Ideonella</taxon>
    </lineage>
</organism>
<dbReference type="GO" id="GO:0016787">
    <property type="term" value="F:hydrolase activity"/>
    <property type="evidence" value="ECO:0007669"/>
    <property type="project" value="UniProtKB-KW"/>
</dbReference>
<accession>A0ABS5E186</accession>
<proteinExistence type="predicted"/>
<feature type="domain" description="Phospholipase/carboxylesterase/thioesterase" evidence="1">
    <location>
        <begin position="13"/>
        <end position="206"/>
    </location>
</feature>
<dbReference type="Pfam" id="PF02230">
    <property type="entry name" value="Abhydrolase_2"/>
    <property type="match status" value="1"/>
</dbReference>
<keyword evidence="2" id="KW-0378">Hydrolase</keyword>
<sequence>MSSPAFNATDPAPRCLVLLLHGLTMLPQTMQAFAKVLEPQALVCCPAGPVQYPDGSLSWWPVDLAKREAALATGPVDLAQRSPKERARAREALHEAVRAARAQHPGLPLVLAGFSQGGMLAVDYLLQHPDAQADALALMSASRIDLDTWQPLLPRLAGLPVWVTHGRLDNDLAFSAGEGLRDMLHTAGAHVQWQPFDGGHELTMVVWRGLRRFVHGLYP</sequence>
<evidence type="ECO:0000313" key="2">
    <source>
        <dbReference type="EMBL" id="MBQ0937178.1"/>
    </source>
</evidence>
<comment type="caution">
    <text evidence="2">The sequence shown here is derived from an EMBL/GenBank/DDBJ whole genome shotgun (WGS) entry which is preliminary data.</text>
</comment>
<reference evidence="2 3" key="1">
    <citation type="submission" date="2021-04" db="EMBL/GenBank/DDBJ databases">
        <title>The genome sequence of type strain Ideonella paludis KCTC 32238.</title>
        <authorList>
            <person name="Liu Y."/>
        </authorList>
    </citation>
    <scope>NUCLEOTIDE SEQUENCE [LARGE SCALE GENOMIC DNA]</scope>
    <source>
        <strain evidence="2 3">KCTC 32238</strain>
    </source>
</reference>
<dbReference type="InterPro" id="IPR029058">
    <property type="entry name" value="AB_hydrolase_fold"/>
</dbReference>
<dbReference type="Gene3D" id="3.40.50.1820">
    <property type="entry name" value="alpha/beta hydrolase"/>
    <property type="match status" value="1"/>
</dbReference>
<dbReference type="RefSeq" id="WP_210810642.1">
    <property type="nucleotide sequence ID" value="NZ_JAGQDG010000007.1"/>
</dbReference>
<dbReference type="InterPro" id="IPR003140">
    <property type="entry name" value="PLipase/COase/thioEstase"/>
</dbReference>
<gene>
    <name evidence="2" type="ORF">KAK11_17765</name>
</gene>
<dbReference type="EMBL" id="JAGQDG010000007">
    <property type="protein sequence ID" value="MBQ0937178.1"/>
    <property type="molecule type" value="Genomic_DNA"/>
</dbReference>